<comment type="caution">
    <text evidence="1">The sequence shown here is derived from an EMBL/GenBank/DDBJ whole genome shotgun (WGS) entry which is preliminary data.</text>
</comment>
<dbReference type="Proteomes" id="UP001162992">
    <property type="component" value="Chromosome 21"/>
</dbReference>
<keyword evidence="2" id="KW-1185">Reference proteome</keyword>
<gene>
    <name evidence="1" type="ORF">O6H91_21G040000</name>
</gene>
<sequence>MASSTRRSCSMRQLWHFLQIDLPQLANTALSSVGLDAISWNVLQQAYASSLLVTSIPTDSTRVIELGCVSKSIAVDLCSAILIPAQPHSHVMEYHQRLAPSASFFTV</sequence>
<evidence type="ECO:0000313" key="1">
    <source>
        <dbReference type="EMBL" id="KAJ7517772.1"/>
    </source>
</evidence>
<protein>
    <submittedName>
        <fullName evidence="1">Uncharacterized protein</fullName>
    </submittedName>
</protein>
<name>A0ACC2AKY6_DIPCM</name>
<evidence type="ECO:0000313" key="2">
    <source>
        <dbReference type="Proteomes" id="UP001162992"/>
    </source>
</evidence>
<reference evidence="2" key="1">
    <citation type="journal article" date="2024" name="Proc. Natl. Acad. Sci. U.S.A.">
        <title>Extraordinary preservation of gene collinearity over three hundred million years revealed in homosporous lycophytes.</title>
        <authorList>
            <person name="Li C."/>
            <person name="Wickell D."/>
            <person name="Kuo L.Y."/>
            <person name="Chen X."/>
            <person name="Nie B."/>
            <person name="Liao X."/>
            <person name="Peng D."/>
            <person name="Ji J."/>
            <person name="Jenkins J."/>
            <person name="Williams M."/>
            <person name="Shu S."/>
            <person name="Plott C."/>
            <person name="Barry K."/>
            <person name="Rajasekar S."/>
            <person name="Grimwood J."/>
            <person name="Han X."/>
            <person name="Sun S."/>
            <person name="Hou Z."/>
            <person name="He W."/>
            <person name="Dai G."/>
            <person name="Sun C."/>
            <person name="Schmutz J."/>
            <person name="Leebens-Mack J.H."/>
            <person name="Li F.W."/>
            <person name="Wang L."/>
        </authorList>
    </citation>
    <scope>NUCLEOTIDE SEQUENCE [LARGE SCALE GENOMIC DNA]</scope>
    <source>
        <strain evidence="2">cv. PW_Plant_1</strain>
    </source>
</reference>
<accession>A0ACC2AKY6</accession>
<dbReference type="EMBL" id="CM055112">
    <property type="protein sequence ID" value="KAJ7517772.1"/>
    <property type="molecule type" value="Genomic_DNA"/>
</dbReference>
<organism evidence="1 2">
    <name type="scientific">Diphasiastrum complanatum</name>
    <name type="common">Issler's clubmoss</name>
    <name type="synonym">Lycopodium complanatum</name>
    <dbReference type="NCBI Taxonomy" id="34168"/>
    <lineage>
        <taxon>Eukaryota</taxon>
        <taxon>Viridiplantae</taxon>
        <taxon>Streptophyta</taxon>
        <taxon>Embryophyta</taxon>
        <taxon>Tracheophyta</taxon>
        <taxon>Lycopodiopsida</taxon>
        <taxon>Lycopodiales</taxon>
        <taxon>Lycopodiaceae</taxon>
        <taxon>Lycopodioideae</taxon>
        <taxon>Diphasiastrum</taxon>
    </lineage>
</organism>
<proteinExistence type="predicted"/>